<sequence length="490" mass="52835">MTLSDTLATWRPVRGNDVTLATQLADDLARRIADEGLRPGSRLPSIRAMAEQAGVSRFTVVEAYDRLAASGLVQSRRGAGFFVAPRDTARAAAAVPAAEASLDTPARIDIPWLLRSMFRESNTPGMPGGAGLLPADWLDADMIAGAVRAVGRSVRGNFLSYGQPQGYPGLRQQIAALLQGLGVPAHPEHNLLTTAGVTHGLDLIARLLVGPGDTVLVEDPAWFVIFGRLAAVGARVIGVPRTAAGPDIGVLEKLAAQHRPKLFIVNSVVHNPTGHTLSAGAAYDILRIAERYDFPVVEDDTYSELHPGNAMRLSVLDRLNRVILVGGFSKMLAPSLRVGYVAAAPALLQKLADLKMLAGLTTPELSERVIHRILADGLFRRHVERVRARVDEARERCVRLLLELGLRIPELPHGGMFIWADCGRDSETLARTAAERNMLLAPGSLFSPSQTPTTYMRFSASMVDNAAAWQLLRQLMPRPTGRDTPAGRLS</sequence>
<keyword evidence="2" id="KW-0663">Pyridoxal phosphate</keyword>
<evidence type="ECO:0000256" key="4">
    <source>
        <dbReference type="ARBA" id="ARBA00023125"/>
    </source>
</evidence>
<feature type="domain" description="HTH gntR-type" evidence="6">
    <location>
        <begin position="18"/>
        <end position="86"/>
    </location>
</feature>
<dbReference type="InterPro" id="IPR015424">
    <property type="entry name" value="PyrdxlP-dep_Trfase"/>
</dbReference>
<dbReference type="Pfam" id="PF00155">
    <property type="entry name" value="Aminotran_1_2"/>
    <property type="match status" value="1"/>
</dbReference>
<dbReference type="InterPro" id="IPR051446">
    <property type="entry name" value="HTH_trans_reg/aminotransferase"/>
</dbReference>
<evidence type="ECO:0000313" key="7">
    <source>
        <dbReference type="EMBL" id="OZI20382.1"/>
    </source>
</evidence>
<evidence type="ECO:0000313" key="8">
    <source>
        <dbReference type="Proteomes" id="UP000216857"/>
    </source>
</evidence>
<evidence type="ECO:0000256" key="1">
    <source>
        <dbReference type="ARBA" id="ARBA00005384"/>
    </source>
</evidence>
<dbReference type="InterPro" id="IPR036390">
    <property type="entry name" value="WH_DNA-bd_sf"/>
</dbReference>
<dbReference type="Pfam" id="PF00392">
    <property type="entry name" value="GntR"/>
    <property type="match status" value="1"/>
</dbReference>
<dbReference type="AlphaFoldDB" id="A0A261R6U4"/>
<evidence type="ECO:0000256" key="2">
    <source>
        <dbReference type="ARBA" id="ARBA00022898"/>
    </source>
</evidence>
<dbReference type="CDD" id="cd07377">
    <property type="entry name" value="WHTH_GntR"/>
    <property type="match status" value="1"/>
</dbReference>
<dbReference type="Gene3D" id="3.40.640.10">
    <property type="entry name" value="Type I PLP-dependent aspartate aminotransferase-like (Major domain)"/>
    <property type="match status" value="1"/>
</dbReference>
<organism evidence="7 8">
    <name type="scientific">Bordetella genomosp. 9</name>
    <dbReference type="NCBI Taxonomy" id="1416803"/>
    <lineage>
        <taxon>Bacteria</taxon>
        <taxon>Pseudomonadati</taxon>
        <taxon>Pseudomonadota</taxon>
        <taxon>Betaproteobacteria</taxon>
        <taxon>Burkholderiales</taxon>
        <taxon>Alcaligenaceae</taxon>
        <taxon>Bordetella</taxon>
    </lineage>
</organism>
<dbReference type="GO" id="GO:0030170">
    <property type="term" value="F:pyridoxal phosphate binding"/>
    <property type="evidence" value="ECO:0007669"/>
    <property type="project" value="InterPro"/>
</dbReference>
<proteinExistence type="inferred from homology"/>
<dbReference type="Gene3D" id="3.90.1150.10">
    <property type="entry name" value="Aspartate Aminotransferase, domain 1"/>
    <property type="match status" value="1"/>
</dbReference>
<dbReference type="CDD" id="cd00609">
    <property type="entry name" value="AAT_like"/>
    <property type="match status" value="1"/>
</dbReference>
<dbReference type="SUPFAM" id="SSF53383">
    <property type="entry name" value="PLP-dependent transferases"/>
    <property type="match status" value="1"/>
</dbReference>
<keyword evidence="5" id="KW-0804">Transcription</keyword>
<dbReference type="InterPro" id="IPR015421">
    <property type="entry name" value="PyrdxlP-dep_Trfase_major"/>
</dbReference>
<dbReference type="OrthoDB" id="9804020at2"/>
<dbReference type="PANTHER" id="PTHR46577:SF2">
    <property type="entry name" value="TRANSCRIPTIONAL REGULATORY PROTEIN"/>
    <property type="match status" value="1"/>
</dbReference>
<dbReference type="InterPro" id="IPR015422">
    <property type="entry name" value="PyrdxlP-dep_Trfase_small"/>
</dbReference>
<dbReference type="InterPro" id="IPR004839">
    <property type="entry name" value="Aminotransferase_I/II_large"/>
</dbReference>
<dbReference type="STRING" id="1416803.CAL13_17765"/>
<dbReference type="SUPFAM" id="SSF46785">
    <property type="entry name" value="Winged helix' DNA-binding domain"/>
    <property type="match status" value="1"/>
</dbReference>
<dbReference type="PRINTS" id="PR00035">
    <property type="entry name" value="HTHGNTR"/>
</dbReference>
<dbReference type="InterPro" id="IPR000524">
    <property type="entry name" value="Tscrpt_reg_HTH_GntR"/>
</dbReference>
<evidence type="ECO:0000259" key="6">
    <source>
        <dbReference type="PROSITE" id="PS50949"/>
    </source>
</evidence>
<dbReference type="EMBL" id="NEVJ01000003">
    <property type="protein sequence ID" value="OZI20382.1"/>
    <property type="molecule type" value="Genomic_DNA"/>
</dbReference>
<gene>
    <name evidence="7" type="ORF">CAL26_23025</name>
</gene>
<comment type="similarity">
    <text evidence="1">In the C-terminal section; belongs to the class-I pyridoxal-phosphate-dependent aminotransferase family.</text>
</comment>
<dbReference type="GO" id="GO:0003700">
    <property type="term" value="F:DNA-binding transcription factor activity"/>
    <property type="evidence" value="ECO:0007669"/>
    <property type="project" value="InterPro"/>
</dbReference>
<evidence type="ECO:0000256" key="5">
    <source>
        <dbReference type="ARBA" id="ARBA00023163"/>
    </source>
</evidence>
<accession>A0A261R6U4</accession>
<protein>
    <submittedName>
        <fullName evidence="7">GntR family transcriptional regulator</fullName>
    </submittedName>
</protein>
<keyword evidence="3" id="KW-0805">Transcription regulation</keyword>
<name>A0A261R6U4_9BORD</name>
<evidence type="ECO:0000256" key="3">
    <source>
        <dbReference type="ARBA" id="ARBA00023015"/>
    </source>
</evidence>
<dbReference type="Gene3D" id="1.10.10.10">
    <property type="entry name" value="Winged helix-like DNA-binding domain superfamily/Winged helix DNA-binding domain"/>
    <property type="match status" value="1"/>
</dbReference>
<dbReference type="Proteomes" id="UP000216857">
    <property type="component" value="Unassembled WGS sequence"/>
</dbReference>
<dbReference type="SMART" id="SM00345">
    <property type="entry name" value="HTH_GNTR"/>
    <property type="match status" value="1"/>
</dbReference>
<dbReference type="PROSITE" id="PS50949">
    <property type="entry name" value="HTH_GNTR"/>
    <property type="match status" value="1"/>
</dbReference>
<dbReference type="InterPro" id="IPR036388">
    <property type="entry name" value="WH-like_DNA-bd_sf"/>
</dbReference>
<keyword evidence="8" id="KW-1185">Reference proteome</keyword>
<reference evidence="7" key="1">
    <citation type="submission" date="2017-05" db="EMBL/GenBank/DDBJ databases">
        <title>Complete and WGS of Bordetella genogroups.</title>
        <authorList>
            <person name="Spilker T."/>
            <person name="Lipuma J."/>
        </authorList>
    </citation>
    <scope>NUCLEOTIDE SEQUENCE</scope>
    <source>
        <strain evidence="7">AU21707</strain>
    </source>
</reference>
<dbReference type="PANTHER" id="PTHR46577">
    <property type="entry name" value="HTH-TYPE TRANSCRIPTIONAL REGULATORY PROTEIN GABR"/>
    <property type="match status" value="1"/>
</dbReference>
<dbReference type="GO" id="GO:0003677">
    <property type="term" value="F:DNA binding"/>
    <property type="evidence" value="ECO:0007669"/>
    <property type="project" value="UniProtKB-KW"/>
</dbReference>
<keyword evidence="4" id="KW-0238">DNA-binding</keyword>
<comment type="caution">
    <text evidence="7">The sequence shown here is derived from an EMBL/GenBank/DDBJ whole genome shotgun (WGS) entry which is preliminary data.</text>
</comment>